<evidence type="ECO:0000256" key="10">
    <source>
        <dbReference type="PIRNR" id="PIRNR026671"/>
    </source>
</evidence>
<gene>
    <name evidence="11" type="ORF">FD20_GL000916</name>
</gene>
<dbReference type="Pfam" id="PF01427">
    <property type="entry name" value="Peptidase_M15"/>
    <property type="match status" value="1"/>
</dbReference>
<evidence type="ECO:0000256" key="9">
    <source>
        <dbReference type="HAMAP-Rule" id="MF_01924"/>
    </source>
</evidence>
<evidence type="ECO:0000256" key="7">
    <source>
        <dbReference type="ARBA" id="ARBA00023049"/>
    </source>
</evidence>
<keyword evidence="6 9" id="KW-0224">Dipeptidase</keyword>
<comment type="caution">
    <text evidence="9">Lacks conserved residue(s) required for the propagation of feature annotation.</text>
</comment>
<dbReference type="PIRSF" id="PIRSF026671">
    <property type="entry name" value="AA_dipeptidase"/>
    <property type="match status" value="1"/>
</dbReference>
<dbReference type="GO" id="GO:0071555">
    <property type="term" value="P:cell wall organization"/>
    <property type="evidence" value="ECO:0007669"/>
    <property type="project" value="UniProtKB-KW"/>
</dbReference>
<comment type="function">
    <text evidence="9 10">Catalyzes hydrolysis of the D-alanyl-D-alanine dipeptide.</text>
</comment>
<keyword evidence="5" id="KW-0862">Zinc</keyword>
<evidence type="ECO:0000256" key="3">
    <source>
        <dbReference type="ARBA" id="ARBA00022723"/>
    </source>
</evidence>
<dbReference type="GO" id="GO:0006508">
    <property type="term" value="P:proteolysis"/>
    <property type="evidence" value="ECO:0007669"/>
    <property type="project" value="UniProtKB-KW"/>
</dbReference>
<feature type="active site" description="Proton donor/acceptor" evidence="9">
    <location>
        <position position="162"/>
    </location>
</feature>
<dbReference type="OrthoDB" id="9801430at2"/>
<organism evidence="11 12">
    <name type="scientific">Liquorilactobacillus uvarum DSM 19971</name>
    <dbReference type="NCBI Taxonomy" id="1423812"/>
    <lineage>
        <taxon>Bacteria</taxon>
        <taxon>Bacillati</taxon>
        <taxon>Bacillota</taxon>
        <taxon>Bacilli</taxon>
        <taxon>Lactobacillales</taxon>
        <taxon>Lactobacillaceae</taxon>
        <taxon>Liquorilactobacillus</taxon>
    </lineage>
</organism>
<dbReference type="PANTHER" id="PTHR43126">
    <property type="entry name" value="D-ALANYL-D-ALANINE DIPEPTIDASE"/>
    <property type="match status" value="1"/>
</dbReference>
<keyword evidence="12" id="KW-1185">Reference proteome</keyword>
<dbReference type="HAMAP" id="MF_01924">
    <property type="entry name" value="A_A_dipeptidase"/>
    <property type="match status" value="1"/>
</dbReference>
<dbReference type="InterPro" id="IPR000755">
    <property type="entry name" value="A_A_dipeptidase"/>
</dbReference>
<evidence type="ECO:0000256" key="8">
    <source>
        <dbReference type="ARBA" id="ARBA00023316"/>
    </source>
</evidence>
<evidence type="ECO:0000313" key="12">
    <source>
        <dbReference type="Proteomes" id="UP000051155"/>
    </source>
</evidence>
<evidence type="ECO:0000313" key="11">
    <source>
        <dbReference type="EMBL" id="KRL38842.1"/>
    </source>
</evidence>
<comment type="similarity">
    <text evidence="9 10">Belongs to the peptidase M15D family.</text>
</comment>
<dbReference type="SUPFAM" id="SSF55166">
    <property type="entry name" value="Hedgehog/DD-peptidase"/>
    <property type="match status" value="1"/>
</dbReference>
<sequence length="185" mass="21349">MKKEKNGFSNIQNLDPSIIVELRYATTNNFTHQIIYDFTTAIARTGTAQKLANASLTLRKKGYRLKIWDAYRPVSAQQKLFEVYPDPTFVSPPDPNFSHQKGVTFDLTITDLNGIELEMQTGFDDFSRHAYRDSPRTAEQEKNYQTLDQAMNTAGFVGYPNEWWDYRDTESDLYEPVAADPNDYH</sequence>
<dbReference type="GO" id="GO:0046872">
    <property type="term" value="F:metal ion binding"/>
    <property type="evidence" value="ECO:0007669"/>
    <property type="project" value="UniProtKB-KW"/>
</dbReference>
<keyword evidence="2 9" id="KW-0645">Protease</keyword>
<evidence type="ECO:0000256" key="2">
    <source>
        <dbReference type="ARBA" id="ARBA00022670"/>
    </source>
</evidence>
<proteinExistence type="inferred from homology"/>
<dbReference type="PANTHER" id="PTHR43126:SF1">
    <property type="entry name" value="D-ALANYL-D-ALANINE DIPEPTIDASE"/>
    <property type="match status" value="1"/>
</dbReference>
<feature type="site" description="Transition state stabilizer" evidence="9">
    <location>
        <position position="72"/>
    </location>
</feature>
<dbReference type="EC" id="3.4.13.22" evidence="9 10"/>
<dbReference type="STRING" id="1423812.FD20_GL000916"/>
<comment type="caution">
    <text evidence="11">The sequence shown here is derived from an EMBL/GenBank/DDBJ whole genome shotgun (WGS) entry which is preliminary data.</text>
</comment>
<keyword evidence="3" id="KW-0479">Metal-binding</keyword>
<evidence type="ECO:0000256" key="1">
    <source>
        <dbReference type="ARBA" id="ARBA00001362"/>
    </source>
</evidence>
<dbReference type="Gene3D" id="3.30.1380.10">
    <property type="match status" value="1"/>
</dbReference>
<keyword evidence="7 9" id="KW-0482">Metalloprotease</keyword>
<evidence type="ECO:0000256" key="4">
    <source>
        <dbReference type="ARBA" id="ARBA00022801"/>
    </source>
</evidence>
<evidence type="ECO:0000256" key="6">
    <source>
        <dbReference type="ARBA" id="ARBA00022997"/>
    </source>
</evidence>
<dbReference type="RefSeq" id="WP_057735789.1">
    <property type="nucleotide sequence ID" value="NZ_AZEG01000002.1"/>
</dbReference>
<dbReference type="CDD" id="cd14840">
    <property type="entry name" value="D-Ala-D-Ala_dipeptidase_Aad"/>
    <property type="match status" value="1"/>
</dbReference>
<name>A0A0R1Q8M9_9LACO</name>
<dbReference type="GO" id="GO:0160237">
    <property type="term" value="F:D-Ala-D-Ala dipeptidase activity"/>
    <property type="evidence" value="ECO:0007669"/>
    <property type="project" value="UniProtKB-EC"/>
</dbReference>
<keyword evidence="8 10" id="KW-0961">Cell wall biogenesis/degradation</keyword>
<keyword evidence="4 9" id="KW-0378">Hydrolase</keyword>
<evidence type="ECO:0000256" key="5">
    <source>
        <dbReference type="ARBA" id="ARBA00022833"/>
    </source>
</evidence>
<dbReference type="GO" id="GO:0008237">
    <property type="term" value="F:metallopeptidase activity"/>
    <property type="evidence" value="ECO:0007669"/>
    <property type="project" value="UniProtKB-KW"/>
</dbReference>
<reference evidence="11 12" key="1">
    <citation type="journal article" date="2015" name="Genome Announc.">
        <title>Expanding the biotechnology potential of lactobacilli through comparative genomics of 213 strains and associated genera.</title>
        <authorList>
            <person name="Sun Z."/>
            <person name="Harris H.M."/>
            <person name="McCann A."/>
            <person name="Guo C."/>
            <person name="Argimon S."/>
            <person name="Zhang W."/>
            <person name="Yang X."/>
            <person name="Jeffery I.B."/>
            <person name="Cooney J.C."/>
            <person name="Kagawa T.F."/>
            <person name="Liu W."/>
            <person name="Song Y."/>
            <person name="Salvetti E."/>
            <person name="Wrobel A."/>
            <person name="Rasinkangas P."/>
            <person name="Parkhill J."/>
            <person name="Rea M.C."/>
            <person name="O'Sullivan O."/>
            <person name="Ritari J."/>
            <person name="Douillard F.P."/>
            <person name="Paul Ross R."/>
            <person name="Yang R."/>
            <person name="Briner A.E."/>
            <person name="Felis G.E."/>
            <person name="de Vos W.M."/>
            <person name="Barrangou R."/>
            <person name="Klaenhammer T.R."/>
            <person name="Caufield P.W."/>
            <person name="Cui Y."/>
            <person name="Zhang H."/>
            <person name="O'Toole P.W."/>
        </authorList>
    </citation>
    <scope>NUCLEOTIDE SEQUENCE [LARGE SCALE GENOMIC DNA]</scope>
    <source>
        <strain evidence="11 12">DSM 19971</strain>
    </source>
</reference>
<dbReference type="InterPro" id="IPR009045">
    <property type="entry name" value="Zn_M74/Hedgehog-like"/>
</dbReference>
<accession>A0A0R1Q8M9</accession>
<dbReference type="EMBL" id="AZEG01000002">
    <property type="protein sequence ID" value="KRL38842.1"/>
    <property type="molecule type" value="Genomic_DNA"/>
</dbReference>
<dbReference type="PATRIC" id="fig|1423812.3.peg.981"/>
<comment type="catalytic activity">
    <reaction evidence="1 9 10">
        <text>D-alanyl-D-alanine + H2O = 2 D-alanine</text>
        <dbReference type="Rhea" id="RHEA:20661"/>
        <dbReference type="ChEBI" id="CHEBI:15377"/>
        <dbReference type="ChEBI" id="CHEBI:57416"/>
        <dbReference type="ChEBI" id="CHEBI:57822"/>
        <dbReference type="EC" id="3.4.13.22"/>
    </reaction>
</comment>
<protein>
    <recommendedName>
        <fullName evidence="9 10">D-alanyl-D-alanine dipeptidase</fullName>
        <shortName evidence="9 10">D-Ala-D-Ala dipeptidase</shortName>
        <ecNumber evidence="9 10">3.4.13.22</ecNumber>
    </recommendedName>
</protein>
<dbReference type="Proteomes" id="UP000051155">
    <property type="component" value="Unassembled WGS sequence"/>
</dbReference>
<dbReference type="AlphaFoldDB" id="A0A0R1Q8M9"/>